<evidence type="ECO:0000313" key="1">
    <source>
        <dbReference type="EMBL" id="MFC5003085.1"/>
    </source>
</evidence>
<reference evidence="2" key="1">
    <citation type="journal article" date="2019" name="Int. J. Syst. Evol. Microbiol.">
        <title>The Global Catalogue of Microorganisms (GCM) 10K type strain sequencing project: providing services to taxonomists for standard genome sequencing and annotation.</title>
        <authorList>
            <consortium name="The Broad Institute Genomics Platform"/>
            <consortium name="The Broad Institute Genome Sequencing Center for Infectious Disease"/>
            <person name="Wu L."/>
            <person name="Ma J."/>
        </authorList>
    </citation>
    <scope>NUCLEOTIDE SEQUENCE [LARGE SCALE GENOMIC DNA]</scope>
    <source>
        <strain evidence="2">CGMCC 4.7152</strain>
    </source>
</reference>
<sequence length="211" mass="22950">MGAKTAMLVYADGAGVIPVLRGTTSTDAGEAAALLRRLWPERDVEPDGEEPWALFEAVYPPEDTTCALAVPGLAIVCDQRIALDRPSQLPARLVAAEGGRRVILHAMHSVVDWTAFAVWEDGRLIRSLSVAPDFGILEDLGERLPFESTYWNGDHAVDGYPLPFHPLALGERAMGELLGFYAEGLASDDEAPAERVDAEAVELHGFLMRER</sequence>
<dbReference type="EMBL" id="JBHSIU010000046">
    <property type="protein sequence ID" value="MFC5003085.1"/>
    <property type="molecule type" value="Genomic_DNA"/>
</dbReference>
<gene>
    <name evidence="1" type="ORF">ACFPIJ_35295</name>
</gene>
<dbReference type="Proteomes" id="UP001595912">
    <property type="component" value="Unassembled WGS sequence"/>
</dbReference>
<organism evidence="1 2">
    <name type="scientific">Dactylosporangium cerinum</name>
    <dbReference type="NCBI Taxonomy" id="1434730"/>
    <lineage>
        <taxon>Bacteria</taxon>
        <taxon>Bacillati</taxon>
        <taxon>Actinomycetota</taxon>
        <taxon>Actinomycetes</taxon>
        <taxon>Micromonosporales</taxon>
        <taxon>Micromonosporaceae</taxon>
        <taxon>Dactylosporangium</taxon>
    </lineage>
</organism>
<evidence type="ECO:0000313" key="2">
    <source>
        <dbReference type="Proteomes" id="UP001595912"/>
    </source>
</evidence>
<dbReference type="Pfam" id="PF21997">
    <property type="entry name" value="DUF6928"/>
    <property type="match status" value="1"/>
</dbReference>
<name>A0ABV9W6A6_9ACTN</name>
<comment type="caution">
    <text evidence="1">The sequence shown here is derived from an EMBL/GenBank/DDBJ whole genome shotgun (WGS) entry which is preliminary data.</text>
</comment>
<dbReference type="RefSeq" id="WP_380121788.1">
    <property type="nucleotide sequence ID" value="NZ_JBHSIU010000046.1"/>
</dbReference>
<proteinExistence type="predicted"/>
<keyword evidence="2" id="KW-1185">Reference proteome</keyword>
<accession>A0ABV9W6A6</accession>
<dbReference type="InterPro" id="IPR053847">
    <property type="entry name" value="DUF6928"/>
</dbReference>
<protein>
    <submittedName>
        <fullName evidence="1">DUF6928 family protein</fullName>
    </submittedName>
</protein>